<reference evidence="1 2" key="1">
    <citation type="submission" date="2019-12" db="EMBL/GenBank/DDBJ databases">
        <title>Sporaefaciens musculi gen. nov., sp. nov., a novel bacterium isolated from the caecum of an obese mouse.</title>
        <authorList>
            <person name="Rasmussen T.S."/>
            <person name="Streidl T."/>
            <person name="Hitch T.C.A."/>
            <person name="Wortmann E."/>
            <person name="Deptula P."/>
            <person name="Hansen M."/>
            <person name="Nielsen D.S."/>
            <person name="Clavel T."/>
            <person name="Vogensen F.K."/>
        </authorList>
    </citation>
    <scope>NUCLEOTIDE SEQUENCE [LARGE SCALE GENOMIC DNA]</scope>
    <source>
        <strain evidence="1 2">WCA-9-b2</strain>
    </source>
</reference>
<dbReference type="SUPFAM" id="SSF52540">
    <property type="entry name" value="P-loop containing nucleoside triphosphate hydrolases"/>
    <property type="match status" value="1"/>
</dbReference>
<dbReference type="Pfam" id="PF13366">
    <property type="entry name" value="PDDEXK_3"/>
    <property type="match status" value="1"/>
</dbReference>
<evidence type="ECO:0000313" key="2">
    <source>
        <dbReference type="Proteomes" id="UP000460412"/>
    </source>
</evidence>
<dbReference type="InterPro" id="IPR026350">
    <property type="entry name" value="GxxExxY"/>
</dbReference>
<dbReference type="InterPro" id="IPR027417">
    <property type="entry name" value="P-loop_NTPase"/>
</dbReference>
<keyword evidence="2" id="KW-1185">Reference proteome</keyword>
<sequence>MTKIFNVSGPCRPKKHYTVKLTSRLEEIRRMIAAGEYFVISKARQYGKTTLLLALAEYLKDDYQVLSLDFQNIESDEFANGDAFVHALAREINKRFRRMSRLSDEVREKMFYLENCRNRCVRMAEMFACLSQWCGQSEKPVVLIVDEIDVAANNQVFLDFLAQLRAAYLDSELTPTFQSVILAGVYDIRNIRRKLRHDDEHMENSPWNIAADFLVNMSFSVNDIAGMLEEYAKDYDIDMEIRQIAALLYDYTSGYPYLVSRLCKLMDERIGGTASFHDKAGAWTKRGCLKAVKMLLEENNPLFDSLMNKLSQFPQLKAVISRQLFQGQPIAYVPDDTAVRIARMFGFVKIQDSMVQIANRIFEVRLYNKFLLDYSEQNSDIYAEGSRQKNQFIIDGRLNVRHVLEKFVETFDYLYGDRGETFLEEEGRRYFMLFLKPIINGRGNCYVEAETRNQERMDLVIDYYGEQSVCELKVWRGNAYHERGERQLMEYLEYFGLKKGYMLSFNFNKKKEIGVKEIRLGDKTLIEAVV</sequence>
<organism evidence="1 2">
    <name type="scientific">Sporofaciens musculi</name>
    <dbReference type="NCBI Taxonomy" id="2681861"/>
    <lineage>
        <taxon>Bacteria</taxon>
        <taxon>Bacillati</taxon>
        <taxon>Bacillota</taxon>
        <taxon>Clostridia</taxon>
        <taxon>Lachnospirales</taxon>
        <taxon>Lachnospiraceae</taxon>
        <taxon>Sporofaciens</taxon>
    </lineage>
</organism>
<dbReference type="Pfam" id="PF14516">
    <property type="entry name" value="AAA_35"/>
    <property type="match status" value="1"/>
</dbReference>
<evidence type="ECO:0000313" key="1">
    <source>
        <dbReference type="EMBL" id="MXP76944.1"/>
    </source>
</evidence>
<protein>
    <submittedName>
        <fullName evidence="1">9-O-acetyl-N-acetylneuraminate esterase</fullName>
    </submittedName>
</protein>
<gene>
    <name evidence="1" type="ORF">GN277_16610</name>
</gene>
<dbReference type="RefSeq" id="WP_159751984.1">
    <property type="nucleotide sequence ID" value="NZ_WUQX01000001.1"/>
</dbReference>
<proteinExistence type="predicted"/>
<name>A0A7X3SJZ4_9FIRM</name>
<comment type="caution">
    <text evidence="1">The sequence shown here is derived from an EMBL/GenBank/DDBJ whole genome shotgun (WGS) entry which is preliminary data.</text>
</comment>
<dbReference type="PANTHER" id="PTHR34301">
    <property type="entry name" value="DNA-BINDING PROTEIN-RELATED"/>
    <property type="match status" value="1"/>
</dbReference>
<dbReference type="AlphaFoldDB" id="A0A7X3SJZ4"/>
<dbReference type="PANTHER" id="PTHR34301:SF8">
    <property type="entry name" value="ATPASE DOMAIN-CONTAINING PROTEIN"/>
    <property type="match status" value="1"/>
</dbReference>
<accession>A0A7X3SJZ4</accession>
<dbReference type="Gene3D" id="3.40.50.300">
    <property type="entry name" value="P-loop containing nucleotide triphosphate hydrolases"/>
    <property type="match status" value="1"/>
</dbReference>
<dbReference type="Proteomes" id="UP000460412">
    <property type="component" value="Unassembled WGS sequence"/>
</dbReference>
<dbReference type="EMBL" id="WUQX01000001">
    <property type="protein sequence ID" value="MXP76944.1"/>
    <property type="molecule type" value="Genomic_DNA"/>
</dbReference>